<keyword evidence="4 7" id="KW-0812">Transmembrane</keyword>
<comment type="similarity">
    <text evidence="7">Belongs to the binding-protein-dependent transport system permease family.</text>
</comment>
<reference evidence="9" key="1">
    <citation type="journal article" date="2020" name="mSystems">
        <title>Genome- and Community-Level Interaction Insights into Carbon Utilization and Element Cycling Functions of Hydrothermarchaeota in Hydrothermal Sediment.</title>
        <authorList>
            <person name="Zhou Z."/>
            <person name="Liu Y."/>
            <person name="Xu W."/>
            <person name="Pan J."/>
            <person name="Luo Z.H."/>
            <person name="Li M."/>
        </authorList>
    </citation>
    <scope>NUCLEOTIDE SEQUENCE [LARGE SCALE GENOMIC DNA]</scope>
    <source>
        <strain evidence="9">SpSt-477</strain>
    </source>
</reference>
<dbReference type="InterPro" id="IPR035906">
    <property type="entry name" value="MetI-like_sf"/>
</dbReference>
<evidence type="ECO:0000256" key="5">
    <source>
        <dbReference type="ARBA" id="ARBA00022989"/>
    </source>
</evidence>
<evidence type="ECO:0000256" key="1">
    <source>
        <dbReference type="ARBA" id="ARBA00004651"/>
    </source>
</evidence>
<organism evidence="9">
    <name type="scientific">Desulfatirhabdium butyrativorans</name>
    <dbReference type="NCBI Taxonomy" id="340467"/>
    <lineage>
        <taxon>Bacteria</taxon>
        <taxon>Pseudomonadati</taxon>
        <taxon>Thermodesulfobacteriota</taxon>
        <taxon>Desulfobacteria</taxon>
        <taxon>Desulfobacterales</taxon>
        <taxon>Desulfatirhabdiaceae</taxon>
        <taxon>Desulfatirhabdium</taxon>
    </lineage>
</organism>
<evidence type="ECO:0000256" key="2">
    <source>
        <dbReference type="ARBA" id="ARBA00022448"/>
    </source>
</evidence>
<evidence type="ECO:0000256" key="3">
    <source>
        <dbReference type="ARBA" id="ARBA00022475"/>
    </source>
</evidence>
<accession>A0A7C4RQ29</accession>
<feature type="transmembrane region" description="Helical" evidence="7">
    <location>
        <begin position="97"/>
        <end position="121"/>
    </location>
</feature>
<comment type="caution">
    <text evidence="9">The sequence shown here is derived from an EMBL/GenBank/DDBJ whole genome shotgun (WGS) entry which is preliminary data.</text>
</comment>
<dbReference type="EMBL" id="DSUH01000069">
    <property type="protein sequence ID" value="HGU31851.1"/>
    <property type="molecule type" value="Genomic_DNA"/>
</dbReference>
<feature type="transmembrane region" description="Helical" evidence="7">
    <location>
        <begin position="27"/>
        <end position="47"/>
    </location>
</feature>
<dbReference type="SUPFAM" id="SSF161098">
    <property type="entry name" value="MetI-like"/>
    <property type="match status" value="1"/>
</dbReference>
<dbReference type="Pfam" id="PF00528">
    <property type="entry name" value="BPD_transp_1"/>
    <property type="match status" value="1"/>
</dbReference>
<comment type="subcellular location">
    <subcellularLocation>
        <location evidence="1 7">Cell membrane</location>
        <topology evidence="1 7">Multi-pass membrane protein</topology>
    </subcellularLocation>
</comment>
<evidence type="ECO:0000259" key="8">
    <source>
        <dbReference type="PROSITE" id="PS50928"/>
    </source>
</evidence>
<proteinExistence type="inferred from homology"/>
<dbReference type="PROSITE" id="PS50928">
    <property type="entry name" value="ABC_TM1"/>
    <property type="match status" value="1"/>
</dbReference>
<feature type="domain" description="ABC transmembrane type-1" evidence="8">
    <location>
        <begin position="93"/>
        <end position="282"/>
    </location>
</feature>
<dbReference type="Gene3D" id="1.10.3720.10">
    <property type="entry name" value="MetI-like"/>
    <property type="match status" value="1"/>
</dbReference>
<sequence length="295" mass="31806">MPESAATLESRHPFWDQIDQLWRNKTAVVGLIIVVVFVLVGIAAPWISPHDPVDASLYDQLKPPMWSAGGSAKHVLGTDDLGRDILSRILFGARVSLLVATVSVGIAFCVGVILGAVSGFYKGTVDNLIMRSMDILLSFPHILLAIVMVAYLGPSLRNAMIAIGIIYIPRYARIVRGSVLEECEKDYVTASRAIGARNLRIIFISILPNCMGPLIVQTTLGFASAILDAAALSFLGLGAQPPTPEWGAMIAGGRSMILRAWWVMTMPGIAILIAVLGFNLFGDGLRDALDPRLRD</sequence>
<dbReference type="PANTHER" id="PTHR43386">
    <property type="entry name" value="OLIGOPEPTIDE TRANSPORT SYSTEM PERMEASE PROTEIN APPC"/>
    <property type="match status" value="1"/>
</dbReference>
<dbReference type="Pfam" id="PF12911">
    <property type="entry name" value="OppC_N"/>
    <property type="match status" value="1"/>
</dbReference>
<name>A0A7C4RQ29_9BACT</name>
<evidence type="ECO:0000313" key="9">
    <source>
        <dbReference type="EMBL" id="HGU31851.1"/>
    </source>
</evidence>
<evidence type="ECO:0000256" key="4">
    <source>
        <dbReference type="ARBA" id="ARBA00022692"/>
    </source>
</evidence>
<dbReference type="AlphaFoldDB" id="A0A7C4RQ29"/>
<dbReference type="GO" id="GO:0055085">
    <property type="term" value="P:transmembrane transport"/>
    <property type="evidence" value="ECO:0007669"/>
    <property type="project" value="InterPro"/>
</dbReference>
<keyword evidence="5 7" id="KW-1133">Transmembrane helix</keyword>
<gene>
    <name evidence="9" type="ORF">ENS29_03225</name>
</gene>
<dbReference type="InterPro" id="IPR050366">
    <property type="entry name" value="BP-dependent_transpt_permease"/>
</dbReference>
<dbReference type="InterPro" id="IPR025966">
    <property type="entry name" value="OppC_N"/>
</dbReference>
<feature type="transmembrane region" description="Helical" evidence="7">
    <location>
        <begin position="199"/>
        <end position="216"/>
    </location>
</feature>
<evidence type="ECO:0000256" key="6">
    <source>
        <dbReference type="ARBA" id="ARBA00023136"/>
    </source>
</evidence>
<dbReference type="PANTHER" id="PTHR43386:SF1">
    <property type="entry name" value="D,D-DIPEPTIDE TRANSPORT SYSTEM PERMEASE PROTEIN DDPC-RELATED"/>
    <property type="match status" value="1"/>
</dbReference>
<keyword evidence="2 7" id="KW-0813">Transport</keyword>
<feature type="transmembrane region" description="Helical" evidence="7">
    <location>
        <begin position="133"/>
        <end position="153"/>
    </location>
</feature>
<dbReference type="CDD" id="cd06261">
    <property type="entry name" value="TM_PBP2"/>
    <property type="match status" value="1"/>
</dbReference>
<protein>
    <submittedName>
        <fullName evidence="9">ABC transporter permease</fullName>
    </submittedName>
</protein>
<evidence type="ECO:0000256" key="7">
    <source>
        <dbReference type="RuleBase" id="RU363032"/>
    </source>
</evidence>
<feature type="transmembrane region" description="Helical" evidence="7">
    <location>
        <begin position="260"/>
        <end position="281"/>
    </location>
</feature>
<dbReference type="GO" id="GO:0005886">
    <property type="term" value="C:plasma membrane"/>
    <property type="evidence" value="ECO:0007669"/>
    <property type="project" value="UniProtKB-SubCell"/>
</dbReference>
<keyword evidence="3" id="KW-1003">Cell membrane</keyword>
<dbReference type="InterPro" id="IPR000515">
    <property type="entry name" value="MetI-like"/>
</dbReference>
<keyword evidence="6 7" id="KW-0472">Membrane</keyword>